<feature type="compositionally biased region" description="Low complexity" evidence="1">
    <location>
        <begin position="398"/>
        <end position="408"/>
    </location>
</feature>
<feature type="compositionally biased region" description="Basic residues" evidence="1">
    <location>
        <begin position="465"/>
        <end position="477"/>
    </location>
</feature>
<evidence type="ECO:0000256" key="1">
    <source>
        <dbReference type="SAM" id="MobiDB-lite"/>
    </source>
</evidence>
<dbReference type="Proteomes" id="UP000663843">
    <property type="component" value="Unassembled WGS sequence"/>
</dbReference>
<gene>
    <name evidence="2" type="ORF">RDB_LOCUS110170</name>
</gene>
<accession>A0A8H3C8X5</accession>
<sequence>MPNQQAQLWDYPPFELKYCKKPRGTAGKGPPNGYNLQDASGLSTDHHAILNEIVESELRATPGINMHATIENQEPKSLVGRVILSIAEKYTEFKIYEDDDHWLLRAYVYTVLKNSKGRFLRDRRIARTKMDPAQLELEESKRAKAKENAKARGQASARARKAKREAAEAAAAALVTPTEAQAAAPVEAQAATNELNQNAAVPVVHEVLDDEVEIMAHNISMMSINIPSSGEEPTDTDDGDFVLPGDISGSAPTTQDLVTTLSTPLEAPPVSSALQPCPTAVSNPLDMQNKLARLMVLSEVERALLPTNLQLALALISTEGLPTPALVPAGASAPNSTVATTHAHTLTSTPSSTSAPALAPVPVFGHALSDDTHAASPTTTTLPAPVPLVPTPPPPPVTAASSSAMPVSRRATKARTINKIEPGPATLQIDEDLLTDLSSDPELPEEERNANGKKKGKGQTASGRGRGHGRGRGRGHGRSSGQPELANNVESNPAPTTTRRLRSKK</sequence>
<organism evidence="2 3">
    <name type="scientific">Rhizoctonia solani</name>
    <dbReference type="NCBI Taxonomy" id="456999"/>
    <lineage>
        <taxon>Eukaryota</taxon>
        <taxon>Fungi</taxon>
        <taxon>Dikarya</taxon>
        <taxon>Basidiomycota</taxon>
        <taxon>Agaricomycotina</taxon>
        <taxon>Agaricomycetes</taxon>
        <taxon>Cantharellales</taxon>
        <taxon>Ceratobasidiaceae</taxon>
        <taxon>Rhizoctonia</taxon>
    </lineage>
</organism>
<feature type="compositionally biased region" description="Low complexity" evidence="1">
    <location>
        <begin position="374"/>
        <end position="383"/>
    </location>
</feature>
<feature type="region of interest" description="Disordered" evidence="1">
    <location>
        <begin position="141"/>
        <end position="163"/>
    </location>
</feature>
<proteinExistence type="predicted"/>
<name>A0A8H3C8X5_9AGAM</name>
<evidence type="ECO:0000313" key="3">
    <source>
        <dbReference type="Proteomes" id="UP000663843"/>
    </source>
</evidence>
<feature type="compositionally biased region" description="Polar residues" evidence="1">
    <location>
        <begin position="488"/>
        <end position="498"/>
    </location>
</feature>
<feature type="compositionally biased region" description="Pro residues" evidence="1">
    <location>
        <begin position="384"/>
        <end position="397"/>
    </location>
</feature>
<feature type="compositionally biased region" description="Basic and acidic residues" evidence="1">
    <location>
        <begin position="141"/>
        <end position="150"/>
    </location>
</feature>
<comment type="caution">
    <text evidence="2">The sequence shown here is derived from an EMBL/GenBank/DDBJ whole genome shotgun (WGS) entry which is preliminary data.</text>
</comment>
<dbReference type="EMBL" id="CAJMWT010003557">
    <property type="protein sequence ID" value="CAE6474091.1"/>
    <property type="molecule type" value="Genomic_DNA"/>
</dbReference>
<feature type="region of interest" description="Disordered" evidence="1">
    <location>
        <begin position="368"/>
        <end position="505"/>
    </location>
</feature>
<reference evidence="2" key="1">
    <citation type="submission" date="2021-01" db="EMBL/GenBank/DDBJ databases">
        <authorList>
            <person name="Kaushik A."/>
        </authorList>
    </citation>
    <scope>NUCLEOTIDE SEQUENCE</scope>
    <source>
        <strain evidence="2">AG2-2IIIB</strain>
    </source>
</reference>
<evidence type="ECO:0000313" key="2">
    <source>
        <dbReference type="EMBL" id="CAE6474091.1"/>
    </source>
</evidence>
<protein>
    <submittedName>
        <fullName evidence="2">Uncharacterized protein</fullName>
    </submittedName>
</protein>
<dbReference type="AlphaFoldDB" id="A0A8H3C8X5"/>